<evidence type="ECO:0000313" key="1">
    <source>
        <dbReference type="EMBL" id="MPN21299.1"/>
    </source>
</evidence>
<name>A0A645G667_9ZZZZ</name>
<organism evidence="1">
    <name type="scientific">bioreactor metagenome</name>
    <dbReference type="NCBI Taxonomy" id="1076179"/>
    <lineage>
        <taxon>unclassified sequences</taxon>
        <taxon>metagenomes</taxon>
        <taxon>ecological metagenomes</taxon>
    </lineage>
</organism>
<protein>
    <submittedName>
        <fullName evidence="1">Uncharacterized protein</fullName>
    </submittedName>
</protein>
<gene>
    <name evidence="1" type="ORF">SDC9_168678</name>
</gene>
<accession>A0A645G667</accession>
<reference evidence="1" key="1">
    <citation type="submission" date="2019-08" db="EMBL/GenBank/DDBJ databases">
        <authorList>
            <person name="Kucharzyk K."/>
            <person name="Murdoch R.W."/>
            <person name="Higgins S."/>
            <person name="Loffler F."/>
        </authorList>
    </citation>
    <scope>NUCLEOTIDE SEQUENCE</scope>
</reference>
<proteinExistence type="predicted"/>
<comment type="caution">
    <text evidence="1">The sequence shown here is derived from an EMBL/GenBank/DDBJ whole genome shotgun (WGS) entry which is preliminary data.</text>
</comment>
<sequence>MDDRAIGDGGFGSFGVGAALIIFTYRDATGKHCVLAHVIRFQDLKPLIRQAAAHSAYDCLNNTHDR</sequence>
<dbReference type="AlphaFoldDB" id="A0A645G667"/>
<dbReference type="EMBL" id="VSSQ01069263">
    <property type="protein sequence ID" value="MPN21299.1"/>
    <property type="molecule type" value="Genomic_DNA"/>
</dbReference>